<comment type="function">
    <text evidence="4">Catalyzes the oxidation of methyl-H(4)MPT to methylene-H(4)MPT.</text>
</comment>
<keyword evidence="1 4" id="KW-0963">Cytoplasm</keyword>
<comment type="similarity">
    <text evidence="4">Belongs to the mer family.</text>
</comment>
<gene>
    <name evidence="4" type="primary">mer</name>
    <name evidence="7" type="ORF">SAMN04487945_1615</name>
</gene>
<dbReference type="Proteomes" id="UP000198518">
    <property type="component" value="Unassembled WGS sequence"/>
</dbReference>
<organism evidence="7 8">
    <name type="scientific">Halobacterium jilantaiense</name>
    <dbReference type="NCBI Taxonomy" id="355548"/>
    <lineage>
        <taxon>Archaea</taxon>
        <taxon>Methanobacteriati</taxon>
        <taxon>Methanobacteriota</taxon>
        <taxon>Stenosarchaea group</taxon>
        <taxon>Halobacteria</taxon>
        <taxon>Halobacteriales</taxon>
        <taxon>Halobacteriaceae</taxon>
        <taxon>Halobacterium</taxon>
    </lineage>
</organism>
<dbReference type="GO" id="GO:0006730">
    <property type="term" value="P:one-carbon metabolic process"/>
    <property type="evidence" value="ECO:0007669"/>
    <property type="project" value="UniProtKB-UniRule"/>
</dbReference>
<feature type="region of interest" description="Disordered" evidence="5">
    <location>
        <begin position="194"/>
        <end position="217"/>
    </location>
</feature>
<evidence type="ECO:0000313" key="8">
    <source>
        <dbReference type="Proteomes" id="UP000198518"/>
    </source>
</evidence>
<dbReference type="InterPro" id="IPR036661">
    <property type="entry name" value="Luciferase-like_sf"/>
</dbReference>
<evidence type="ECO:0000256" key="3">
    <source>
        <dbReference type="ARBA" id="ARBA00023002"/>
    </source>
</evidence>
<evidence type="ECO:0000313" key="7">
    <source>
        <dbReference type="EMBL" id="SEW12493.1"/>
    </source>
</evidence>
<feature type="domain" description="Luciferase-like" evidence="6">
    <location>
        <begin position="8"/>
        <end position="312"/>
    </location>
</feature>
<dbReference type="HAMAP" id="MF_01091">
    <property type="entry name" value="F420_mer"/>
    <property type="match status" value="1"/>
</dbReference>
<comment type="catalytic activity">
    <reaction evidence="4">
        <text>5-methyl-5,6,7,8-tetrahydromethanopterin + oxidized coenzyme F420-(gamma-L-Glu)(n) + H(+) = 5,10-methylenetetrahydromethanopterin + reduced coenzyme F420-(gamma-L-Glu)(n)</text>
        <dbReference type="Rhea" id="RHEA:21144"/>
        <dbReference type="Rhea" id="RHEA-COMP:12939"/>
        <dbReference type="Rhea" id="RHEA-COMP:14378"/>
        <dbReference type="ChEBI" id="CHEBI:15378"/>
        <dbReference type="ChEBI" id="CHEBI:57818"/>
        <dbReference type="ChEBI" id="CHEBI:58116"/>
        <dbReference type="ChEBI" id="CHEBI:133980"/>
        <dbReference type="ChEBI" id="CHEBI:139511"/>
        <dbReference type="EC" id="1.5.98.2"/>
    </reaction>
</comment>
<dbReference type="InterPro" id="IPR011251">
    <property type="entry name" value="Luciferase-like_dom"/>
</dbReference>
<dbReference type="InterPro" id="IPR019946">
    <property type="entry name" value="MeH4methanopterin_reductase"/>
</dbReference>
<evidence type="ECO:0000256" key="1">
    <source>
        <dbReference type="ARBA" id="ARBA00022490"/>
    </source>
</evidence>
<evidence type="ECO:0000256" key="4">
    <source>
        <dbReference type="HAMAP-Rule" id="MF_01091"/>
    </source>
</evidence>
<dbReference type="PANTHER" id="PTHR43244:SF1">
    <property type="entry name" value="5,10-METHYLENETETRAHYDROMETHANOPTERIN REDUCTASE"/>
    <property type="match status" value="1"/>
</dbReference>
<dbReference type="GO" id="GO:0016705">
    <property type="term" value="F:oxidoreductase activity, acting on paired donors, with incorporation or reduction of molecular oxygen"/>
    <property type="evidence" value="ECO:0007669"/>
    <property type="project" value="InterPro"/>
</dbReference>
<feature type="compositionally biased region" description="Basic and acidic residues" evidence="5">
    <location>
        <begin position="194"/>
        <end position="206"/>
    </location>
</feature>
<dbReference type="GO" id="GO:0018537">
    <property type="term" value="F:coenzyme F420-dependent N5,N10-methenyltetrahydromethanopterin reductase activity"/>
    <property type="evidence" value="ECO:0007669"/>
    <property type="project" value="UniProtKB-UniRule"/>
</dbReference>
<dbReference type="OrthoDB" id="213164at2157"/>
<reference evidence="7 8" key="1">
    <citation type="submission" date="2016-10" db="EMBL/GenBank/DDBJ databases">
        <authorList>
            <person name="de Groot N.N."/>
        </authorList>
    </citation>
    <scope>NUCLEOTIDE SEQUENCE [LARGE SCALE GENOMIC DNA]</scope>
    <source>
        <strain evidence="7 8">CGMCC 1.5337</strain>
    </source>
</reference>
<dbReference type="EC" id="1.5.98.2" evidence="4"/>
<accession>A0A1I0PDK8</accession>
<dbReference type="Gene3D" id="3.20.20.30">
    <property type="entry name" value="Luciferase-like domain"/>
    <property type="match status" value="1"/>
</dbReference>
<sequence>MRGIELTPEIPVGEVADLAERAEAAGFDAVFSSCHYNNRDPFLALGRVAAATDELLLGPGVANPYDQHPVKLASQTATLDELSGGRAVFGVGAGDASTLTNLGVDRDRPLRRVLEAFKVAQDLWAGERVDHDGTFAARDAGLNYEPPSGAEIPVYVGAQGPHMLRMAGKHADGVLVNASHPRDLSWSADRIAEGAEDREVDQRETPEGASGETASHVVDGDVDVGAYASVSVAEDEDAALAAARPPVAFIAAGAAPPVLERHGLDEAVASDIGDAIEAGEFEEAFGLVTEPMLEAFCIAGTKAQVAEQLSAVGEHVDSVVAGSPLGPDQEAAVDLLAGAFDDAGV</sequence>
<dbReference type="InterPro" id="IPR050564">
    <property type="entry name" value="F420-G6PD/mer"/>
</dbReference>
<keyword evidence="8" id="KW-1185">Reference proteome</keyword>
<dbReference type="RefSeq" id="WP_089668816.1">
    <property type="nucleotide sequence ID" value="NZ_FOJA01000001.1"/>
</dbReference>
<comment type="subcellular location">
    <subcellularLocation>
        <location evidence="4">Cytoplasm</location>
    </subcellularLocation>
</comment>
<dbReference type="SUPFAM" id="SSF51679">
    <property type="entry name" value="Bacterial luciferase-like"/>
    <property type="match status" value="1"/>
</dbReference>
<dbReference type="Pfam" id="PF00296">
    <property type="entry name" value="Bac_luciferase"/>
    <property type="match status" value="1"/>
</dbReference>
<evidence type="ECO:0000256" key="5">
    <source>
        <dbReference type="SAM" id="MobiDB-lite"/>
    </source>
</evidence>
<dbReference type="EMBL" id="FOJA01000001">
    <property type="protein sequence ID" value="SEW12493.1"/>
    <property type="molecule type" value="Genomic_DNA"/>
</dbReference>
<dbReference type="STRING" id="355548.SAMN04487945_1615"/>
<protein>
    <recommendedName>
        <fullName evidence="4">5,10-methylenetetrahydromethanopterin reductase</fullName>
        <ecNumber evidence="4">1.5.98.2</ecNumber>
    </recommendedName>
    <alternativeName>
        <fullName evidence="4">Coenzyme F420-dependent N(5),N(10)-methylenetetrahydromethanopterin reductase</fullName>
    </alternativeName>
    <alternativeName>
        <fullName evidence="4">Methylene-H(4)MPT reductase</fullName>
    </alternativeName>
</protein>
<dbReference type="AlphaFoldDB" id="A0A1I0PDK8"/>
<proteinExistence type="inferred from homology"/>
<dbReference type="GO" id="GO:0005737">
    <property type="term" value="C:cytoplasm"/>
    <property type="evidence" value="ECO:0007669"/>
    <property type="project" value="UniProtKB-SubCell"/>
</dbReference>
<dbReference type="NCBIfam" id="NF002619">
    <property type="entry name" value="PRK02271.1"/>
    <property type="match status" value="1"/>
</dbReference>
<evidence type="ECO:0000256" key="2">
    <source>
        <dbReference type="ARBA" id="ARBA00022563"/>
    </source>
</evidence>
<keyword evidence="3 4" id="KW-0560">Oxidoreductase</keyword>
<dbReference type="PANTHER" id="PTHR43244">
    <property type="match status" value="1"/>
</dbReference>
<name>A0A1I0PDK8_9EURY</name>
<evidence type="ECO:0000259" key="6">
    <source>
        <dbReference type="Pfam" id="PF00296"/>
    </source>
</evidence>
<keyword evidence="2 4" id="KW-0554">One-carbon metabolism</keyword>